<protein>
    <recommendedName>
        <fullName evidence="2">Peptidase metallopeptidase domain-containing protein</fullName>
    </recommendedName>
</protein>
<organism evidence="3 4">
    <name type="scientific">Cladonia borealis</name>
    <dbReference type="NCBI Taxonomy" id="184061"/>
    <lineage>
        <taxon>Eukaryota</taxon>
        <taxon>Fungi</taxon>
        <taxon>Dikarya</taxon>
        <taxon>Ascomycota</taxon>
        <taxon>Pezizomycotina</taxon>
        <taxon>Lecanoromycetes</taxon>
        <taxon>OSLEUM clade</taxon>
        <taxon>Lecanoromycetidae</taxon>
        <taxon>Lecanorales</taxon>
        <taxon>Lecanorineae</taxon>
        <taxon>Cladoniaceae</taxon>
        <taxon>Cladonia</taxon>
    </lineage>
</organism>
<dbReference type="Pfam" id="PF01400">
    <property type="entry name" value="Astacin"/>
    <property type="match status" value="1"/>
</dbReference>
<dbReference type="Gene3D" id="3.40.390.10">
    <property type="entry name" value="Collagenase (Catalytic Domain)"/>
    <property type="match status" value="1"/>
</dbReference>
<dbReference type="SMART" id="SM00235">
    <property type="entry name" value="ZnMc"/>
    <property type="match status" value="1"/>
</dbReference>
<keyword evidence="1" id="KW-0732">Signal</keyword>
<accession>A0AA39UAG3</accession>
<dbReference type="InterPro" id="IPR006026">
    <property type="entry name" value="Peptidase_Metallo"/>
</dbReference>
<feature type="signal peptide" evidence="1">
    <location>
        <begin position="1"/>
        <end position="24"/>
    </location>
</feature>
<dbReference type="InterPro" id="IPR024079">
    <property type="entry name" value="MetalloPept_cat_dom_sf"/>
</dbReference>
<reference evidence="3" key="1">
    <citation type="submission" date="2023-03" db="EMBL/GenBank/DDBJ databases">
        <title>Complete genome of Cladonia borealis.</title>
        <authorList>
            <person name="Park H."/>
        </authorList>
    </citation>
    <scope>NUCLEOTIDE SEQUENCE</scope>
    <source>
        <strain evidence="3">ANT050790</strain>
    </source>
</reference>
<sequence length="450" mass="49298">MPTSKFFSFLSLSLSLLFPLGTHAQFGTTPTNLTTGFVNFANGPKQVTWFYNQNNLVSYEGDIIFGTEEEFNEALINITYTSGPGELPVVTKRRSYPPSLDRIDVRSNSIHPHSSNLWPGGQVFYRYFDDDTEKRISSIVEAAKNIWKDAIPCLTFSKVANDNNIHGSNGIVTIRVNEKPLNMCQASQIGFHTNSLWMLLDDPGCGLREVTHEWGHLLGLIHELKRPDAPALDPFICSNVRGYPFGKATTAEADAECCGLPQKCPLPPGDHCCGLACQFTVECGDYNSQDDGPNGGTFDFNSIMLYRKREFGDGKVTLPNSPEELPFPPSSEDFNRIRELYGCLPPKCPVGCNPASGANTCSFPTAQDCVFPSPHISNPRAACACRAGFKATAPGISDTDTTKQWRLPADEGNFRVWVTQGVACDTLCDVSTGVDSCKEVVELPADCLHN</sequence>
<keyword evidence="4" id="KW-1185">Reference proteome</keyword>
<dbReference type="GO" id="GO:0008270">
    <property type="term" value="F:zinc ion binding"/>
    <property type="evidence" value="ECO:0007669"/>
    <property type="project" value="InterPro"/>
</dbReference>
<proteinExistence type="predicted"/>
<evidence type="ECO:0000259" key="2">
    <source>
        <dbReference type="SMART" id="SM00235"/>
    </source>
</evidence>
<name>A0AA39UAG3_9LECA</name>
<dbReference type="InterPro" id="IPR001506">
    <property type="entry name" value="Peptidase_M12A"/>
</dbReference>
<evidence type="ECO:0000313" key="3">
    <source>
        <dbReference type="EMBL" id="KAK0512411.1"/>
    </source>
</evidence>
<evidence type="ECO:0000313" key="4">
    <source>
        <dbReference type="Proteomes" id="UP001166286"/>
    </source>
</evidence>
<dbReference type="EMBL" id="JAFEKC020000011">
    <property type="protein sequence ID" value="KAK0512411.1"/>
    <property type="molecule type" value="Genomic_DNA"/>
</dbReference>
<dbReference type="Proteomes" id="UP001166286">
    <property type="component" value="Unassembled WGS sequence"/>
</dbReference>
<dbReference type="GO" id="GO:0004222">
    <property type="term" value="F:metalloendopeptidase activity"/>
    <property type="evidence" value="ECO:0007669"/>
    <property type="project" value="InterPro"/>
</dbReference>
<evidence type="ECO:0000256" key="1">
    <source>
        <dbReference type="SAM" id="SignalP"/>
    </source>
</evidence>
<dbReference type="PANTHER" id="PTHR10127">
    <property type="entry name" value="DISCOIDIN, CUB, EGF, LAMININ , AND ZINC METALLOPROTEASE DOMAIN CONTAINING"/>
    <property type="match status" value="1"/>
</dbReference>
<dbReference type="GO" id="GO:0006508">
    <property type="term" value="P:proteolysis"/>
    <property type="evidence" value="ECO:0007669"/>
    <property type="project" value="InterPro"/>
</dbReference>
<gene>
    <name evidence="3" type="ORF">JMJ35_005539</name>
</gene>
<feature type="domain" description="Peptidase metallopeptidase" evidence="2">
    <location>
        <begin position="114"/>
        <end position="257"/>
    </location>
</feature>
<dbReference type="AlphaFoldDB" id="A0AA39UAG3"/>
<dbReference type="PANTHER" id="PTHR10127:SF850">
    <property type="entry name" value="METALLOENDOPEPTIDASE"/>
    <property type="match status" value="1"/>
</dbReference>
<feature type="chain" id="PRO_5041224753" description="Peptidase metallopeptidase domain-containing protein" evidence="1">
    <location>
        <begin position="25"/>
        <end position="450"/>
    </location>
</feature>
<comment type="caution">
    <text evidence="3">The sequence shown here is derived from an EMBL/GenBank/DDBJ whole genome shotgun (WGS) entry which is preliminary data.</text>
</comment>
<dbReference type="SUPFAM" id="SSF55486">
    <property type="entry name" value="Metalloproteases ('zincins'), catalytic domain"/>
    <property type="match status" value="1"/>
</dbReference>